<proteinExistence type="predicted"/>
<dbReference type="Proteomes" id="UP001152795">
    <property type="component" value="Unassembled WGS sequence"/>
</dbReference>
<reference evidence="1" key="1">
    <citation type="submission" date="2020-04" db="EMBL/GenBank/DDBJ databases">
        <authorList>
            <person name="Alioto T."/>
            <person name="Alioto T."/>
            <person name="Gomez Garrido J."/>
        </authorList>
    </citation>
    <scope>NUCLEOTIDE SEQUENCE</scope>
    <source>
        <strain evidence="1">A484AB</strain>
    </source>
</reference>
<dbReference type="OrthoDB" id="5987993at2759"/>
<protein>
    <submittedName>
        <fullName evidence="1">Uncharacterized protein</fullName>
    </submittedName>
</protein>
<evidence type="ECO:0000313" key="2">
    <source>
        <dbReference type="Proteomes" id="UP001152795"/>
    </source>
</evidence>
<evidence type="ECO:0000313" key="1">
    <source>
        <dbReference type="EMBL" id="CAB4025647.1"/>
    </source>
</evidence>
<dbReference type="EMBL" id="CACRXK020013726">
    <property type="protein sequence ID" value="CAB4025647.1"/>
    <property type="molecule type" value="Genomic_DNA"/>
</dbReference>
<comment type="caution">
    <text evidence="1">The sequence shown here is derived from an EMBL/GenBank/DDBJ whole genome shotgun (WGS) entry which is preliminary data.</text>
</comment>
<accession>A0A6S7J5H6</accession>
<sequence length="253" mass="28596">MEVKNLIRATVVLFLSDCTVRAAIPSFNDFDRAREEIMKRPEIVYDSTFCSEIASGEDKVACRLKDIPSIGFLVCKKAKYDETPCKDIIETELANFLKLRSENINVVTVDKKPVENIRCGATTDQMCSGFLEAWIDQTYGEFGHVRDHIAEGTVGQLVEKIIKFTRKDELQTTTSDLRKIVEYMQPSSKEHNYKQICDLQGFFLIDGGFLINDTPEINENIATKGVCWDGEPTTEQVLSGLKNMIDALNHAMH</sequence>
<name>A0A6S7J5H6_PARCT</name>
<keyword evidence="2" id="KW-1185">Reference proteome</keyword>
<gene>
    <name evidence="1" type="ORF">PACLA_8A002394</name>
</gene>
<dbReference type="AlphaFoldDB" id="A0A6S7J5H6"/>
<organism evidence="1 2">
    <name type="scientific">Paramuricea clavata</name>
    <name type="common">Red gorgonian</name>
    <name type="synonym">Violescent sea-whip</name>
    <dbReference type="NCBI Taxonomy" id="317549"/>
    <lineage>
        <taxon>Eukaryota</taxon>
        <taxon>Metazoa</taxon>
        <taxon>Cnidaria</taxon>
        <taxon>Anthozoa</taxon>
        <taxon>Octocorallia</taxon>
        <taxon>Malacalcyonacea</taxon>
        <taxon>Plexauridae</taxon>
        <taxon>Paramuricea</taxon>
    </lineage>
</organism>